<evidence type="ECO:0000259" key="5">
    <source>
        <dbReference type="PROSITE" id="PS50977"/>
    </source>
</evidence>
<keyword evidence="7" id="KW-1185">Reference proteome</keyword>
<dbReference type="PANTHER" id="PTHR30055">
    <property type="entry name" value="HTH-TYPE TRANSCRIPTIONAL REGULATOR RUTR"/>
    <property type="match status" value="1"/>
</dbReference>
<dbReference type="PANTHER" id="PTHR30055:SF234">
    <property type="entry name" value="HTH-TYPE TRANSCRIPTIONAL REGULATOR BETI"/>
    <property type="match status" value="1"/>
</dbReference>
<keyword evidence="1" id="KW-0805">Transcription regulation</keyword>
<evidence type="ECO:0000256" key="4">
    <source>
        <dbReference type="PROSITE-ProRule" id="PRU00335"/>
    </source>
</evidence>
<dbReference type="RefSeq" id="WP_397081596.1">
    <property type="nucleotide sequence ID" value="NZ_JBITGY010000003.1"/>
</dbReference>
<organism evidence="6 7">
    <name type="scientific">Nonomuraea typhae</name>
    <dbReference type="NCBI Taxonomy" id="2603600"/>
    <lineage>
        <taxon>Bacteria</taxon>
        <taxon>Bacillati</taxon>
        <taxon>Actinomycetota</taxon>
        <taxon>Actinomycetes</taxon>
        <taxon>Streptosporangiales</taxon>
        <taxon>Streptosporangiaceae</taxon>
        <taxon>Nonomuraea</taxon>
    </lineage>
</organism>
<evidence type="ECO:0000313" key="6">
    <source>
        <dbReference type="EMBL" id="MFI6498345.1"/>
    </source>
</evidence>
<name>A0ABW7YR25_9ACTN</name>
<dbReference type="Pfam" id="PF00440">
    <property type="entry name" value="TetR_N"/>
    <property type="match status" value="1"/>
</dbReference>
<reference evidence="6 7" key="1">
    <citation type="submission" date="2024-10" db="EMBL/GenBank/DDBJ databases">
        <title>The Natural Products Discovery Center: Release of the First 8490 Sequenced Strains for Exploring Actinobacteria Biosynthetic Diversity.</title>
        <authorList>
            <person name="Kalkreuter E."/>
            <person name="Kautsar S.A."/>
            <person name="Yang D."/>
            <person name="Bader C.D."/>
            <person name="Teijaro C.N."/>
            <person name="Fluegel L."/>
            <person name="Davis C.M."/>
            <person name="Simpson J.R."/>
            <person name="Lauterbach L."/>
            <person name="Steele A.D."/>
            <person name="Gui C."/>
            <person name="Meng S."/>
            <person name="Li G."/>
            <person name="Viehrig K."/>
            <person name="Ye F."/>
            <person name="Su P."/>
            <person name="Kiefer A.F."/>
            <person name="Nichols A."/>
            <person name="Cepeda A.J."/>
            <person name="Yan W."/>
            <person name="Fan B."/>
            <person name="Jiang Y."/>
            <person name="Adhikari A."/>
            <person name="Zheng C.-J."/>
            <person name="Schuster L."/>
            <person name="Cowan T.M."/>
            <person name="Smanski M.J."/>
            <person name="Chevrette M.G."/>
            <person name="De Carvalho L.P.S."/>
            <person name="Shen B."/>
        </authorList>
    </citation>
    <scope>NUCLEOTIDE SEQUENCE [LARGE SCALE GENOMIC DNA]</scope>
    <source>
        <strain evidence="6 7">NPDC050545</strain>
    </source>
</reference>
<dbReference type="PROSITE" id="PS50977">
    <property type="entry name" value="HTH_TETR_2"/>
    <property type="match status" value="1"/>
</dbReference>
<keyword evidence="2 4" id="KW-0238">DNA-binding</keyword>
<sequence>MARSQRTEERRRELVKAAFDCVAEKGFEGLRLRDVAARVGLDHSTVHHYFPGKQDLVTGIVDYATQQFWTPGAPVGDLDDHLGMLARLISERPALFLVLRELDLRATRDAEVRAIVESRERGWRDALAARVQPGHVELVIAVVKGVSLTPGLAGQVLSQLRTLLKGSA</sequence>
<gene>
    <name evidence="6" type="ORF">ACIBG2_13215</name>
</gene>
<dbReference type="InterPro" id="IPR001647">
    <property type="entry name" value="HTH_TetR"/>
</dbReference>
<feature type="DNA-binding region" description="H-T-H motif" evidence="4">
    <location>
        <begin position="31"/>
        <end position="50"/>
    </location>
</feature>
<evidence type="ECO:0000256" key="1">
    <source>
        <dbReference type="ARBA" id="ARBA00023015"/>
    </source>
</evidence>
<dbReference type="Proteomes" id="UP001612741">
    <property type="component" value="Unassembled WGS sequence"/>
</dbReference>
<dbReference type="InterPro" id="IPR036271">
    <property type="entry name" value="Tet_transcr_reg_TetR-rel_C_sf"/>
</dbReference>
<dbReference type="PRINTS" id="PR00455">
    <property type="entry name" value="HTHTETR"/>
</dbReference>
<dbReference type="Gene3D" id="1.10.357.10">
    <property type="entry name" value="Tetracycline Repressor, domain 2"/>
    <property type="match status" value="1"/>
</dbReference>
<feature type="domain" description="HTH tetR-type" evidence="5">
    <location>
        <begin position="8"/>
        <end position="68"/>
    </location>
</feature>
<dbReference type="InterPro" id="IPR009057">
    <property type="entry name" value="Homeodomain-like_sf"/>
</dbReference>
<evidence type="ECO:0000313" key="7">
    <source>
        <dbReference type="Proteomes" id="UP001612741"/>
    </source>
</evidence>
<comment type="caution">
    <text evidence="6">The sequence shown here is derived from an EMBL/GenBank/DDBJ whole genome shotgun (WGS) entry which is preliminary data.</text>
</comment>
<dbReference type="InterPro" id="IPR050109">
    <property type="entry name" value="HTH-type_TetR-like_transc_reg"/>
</dbReference>
<keyword evidence="3" id="KW-0804">Transcription</keyword>
<accession>A0ABW7YR25</accession>
<dbReference type="SUPFAM" id="SSF46689">
    <property type="entry name" value="Homeodomain-like"/>
    <property type="match status" value="1"/>
</dbReference>
<proteinExistence type="predicted"/>
<protein>
    <submittedName>
        <fullName evidence="6">TetR/AcrR family transcriptional regulator</fullName>
    </submittedName>
</protein>
<evidence type="ECO:0000256" key="2">
    <source>
        <dbReference type="ARBA" id="ARBA00023125"/>
    </source>
</evidence>
<evidence type="ECO:0000256" key="3">
    <source>
        <dbReference type="ARBA" id="ARBA00023163"/>
    </source>
</evidence>
<dbReference type="EMBL" id="JBITGY010000003">
    <property type="protein sequence ID" value="MFI6498345.1"/>
    <property type="molecule type" value="Genomic_DNA"/>
</dbReference>
<dbReference type="SUPFAM" id="SSF48498">
    <property type="entry name" value="Tetracyclin repressor-like, C-terminal domain"/>
    <property type="match status" value="1"/>
</dbReference>